<dbReference type="Pfam" id="PF00096">
    <property type="entry name" value="zf-C2H2"/>
    <property type="match status" value="3"/>
</dbReference>
<name>A0A8E5HV27_USTVR</name>
<evidence type="ECO:0000259" key="8">
    <source>
        <dbReference type="PROSITE" id="PS50157"/>
    </source>
</evidence>
<evidence type="ECO:0000256" key="6">
    <source>
        <dbReference type="PROSITE-ProRule" id="PRU00042"/>
    </source>
</evidence>
<keyword evidence="2" id="KW-0677">Repeat</keyword>
<dbReference type="Proteomes" id="UP000027002">
    <property type="component" value="Chromosome 5"/>
</dbReference>
<dbReference type="GO" id="GO:0000981">
    <property type="term" value="F:DNA-binding transcription factor activity, RNA polymerase II-specific"/>
    <property type="evidence" value="ECO:0007669"/>
    <property type="project" value="UniProtKB-ARBA"/>
</dbReference>
<dbReference type="PROSITE" id="PS50157">
    <property type="entry name" value="ZINC_FINGER_C2H2_2"/>
    <property type="match status" value="4"/>
</dbReference>
<dbReference type="RefSeq" id="XP_042999603.1">
    <property type="nucleotide sequence ID" value="XM_043143668.1"/>
</dbReference>
<feature type="compositionally biased region" description="Acidic residues" evidence="7">
    <location>
        <begin position="140"/>
        <end position="150"/>
    </location>
</feature>
<keyword evidence="10" id="KW-1185">Reference proteome</keyword>
<evidence type="ECO:0000313" key="10">
    <source>
        <dbReference type="Proteomes" id="UP000027002"/>
    </source>
</evidence>
<dbReference type="InterPro" id="IPR036236">
    <property type="entry name" value="Znf_C2H2_sf"/>
</dbReference>
<feature type="domain" description="C2H2-type" evidence="8">
    <location>
        <begin position="46"/>
        <end position="75"/>
    </location>
</feature>
<feature type="compositionally biased region" description="Low complexity" evidence="7">
    <location>
        <begin position="279"/>
        <end position="297"/>
    </location>
</feature>
<dbReference type="OrthoDB" id="3437960at2759"/>
<evidence type="ECO:0000256" key="4">
    <source>
        <dbReference type="ARBA" id="ARBA00022833"/>
    </source>
</evidence>
<dbReference type="PANTHER" id="PTHR23235:SF142">
    <property type="entry name" value="ZINC FINGER PROTEIN 384"/>
    <property type="match status" value="1"/>
</dbReference>
<gene>
    <name evidence="9" type="ORF">UV8b_06171</name>
</gene>
<evidence type="ECO:0000256" key="7">
    <source>
        <dbReference type="SAM" id="MobiDB-lite"/>
    </source>
</evidence>
<dbReference type="SMART" id="SM00355">
    <property type="entry name" value="ZnF_C2H2"/>
    <property type="match status" value="4"/>
</dbReference>
<dbReference type="PROSITE" id="PS00028">
    <property type="entry name" value="ZINC_FINGER_C2H2_1"/>
    <property type="match status" value="4"/>
</dbReference>
<reference evidence="9" key="1">
    <citation type="submission" date="2020-03" db="EMBL/GenBank/DDBJ databases">
        <title>A mixture of massive structural variations and highly conserved coding sequences in Ustilaginoidea virens genome.</title>
        <authorList>
            <person name="Zhang K."/>
            <person name="Zhao Z."/>
            <person name="Zhang Z."/>
            <person name="Li Y."/>
            <person name="Hsiang T."/>
            <person name="Sun W."/>
        </authorList>
    </citation>
    <scope>NUCLEOTIDE SEQUENCE</scope>
    <source>
        <strain evidence="9">UV-8b</strain>
    </source>
</reference>
<dbReference type="GeneID" id="66066948"/>
<dbReference type="SUPFAM" id="SSF57667">
    <property type="entry name" value="beta-beta-alpha zinc fingers"/>
    <property type="match status" value="2"/>
</dbReference>
<feature type="domain" description="C2H2-type" evidence="8">
    <location>
        <begin position="76"/>
        <end position="105"/>
    </location>
</feature>
<dbReference type="GO" id="GO:0000978">
    <property type="term" value="F:RNA polymerase II cis-regulatory region sequence-specific DNA binding"/>
    <property type="evidence" value="ECO:0007669"/>
    <property type="project" value="TreeGrafter"/>
</dbReference>
<feature type="region of interest" description="Disordered" evidence="7">
    <location>
        <begin position="269"/>
        <end position="304"/>
    </location>
</feature>
<evidence type="ECO:0000256" key="1">
    <source>
        <dbReference type="ARBA" id="ARBA00022723"/>
    </source>
</evidence>
<dbReference type="InterPro" id="IPR013087">
    <property type="entry name" value="Znf_C2H2_type"/>
</dbReference>
<dbReference type="PANTHER" id="PTHR23235">
    <property type="entry name" value="KRUEPPEL-LIKE TRANSCRIPTION FACTOR"/>
    <property type="match status" value="1"/>
</dbReference>
<proteinExistence type="predicted"/>
<dbReference type="EMBL" id="CP072757">
    <property type="protein sequence ID" value="QUC21930.1"/>
    <property type="molecule type" value="Genomic_DNA"/>
</dbReference>
<evidence type="ECO:0000256" key="3">
    <source>
        <dbReference type="ARBA" id="ARBA00022771"/>
    </source>
</evidence>
<dbReference type="FunFam" id="3.30.160.60:FF:002343">
    <property type="entry name" value="Zinc finger protein 33A"/>
    <property type="match status" value="1"/>
</dbReference>
<accession>A0A8E5HV27</accession>
<feature type="domain" description="C2H2-type" evidence="8">
    <location>
        <begin position="106"/>
        <end position="131"/>
    </location>
</feature>
<dbReference type="KEGG" id="uvi:66066948"/>
<dbReference type="Gene3D" id="3.30.160.60">
    <property type="entry name" value="Classic Zinc Finger"/>
    <property type="match status" value="4"/>
</dbReference>
<dbReference type="AlphaFoldDB" id="A0A8E5HV27"/>
<dbReference type="FunFam" id="3.30.160.60:FF:000125">
    <property type="entry name" value="Putative zinc finger protein 143"/>
    <property type="match status" value="2"/>
</dbReference>
<feature type="region of interest" description="Disordered" evidence="7">
    <location>
        <begin position="128"/>
        <end position="161"/>
    </location>
</feature>
<protein>
    <recommendedName>
        <fullName evidence="8">C2H2-type domain-containing protein</fullName>
    </recommendedName>
</protein>
<keyword evidence="1" id="KW-0479">Metal-binding</keyword>
<sequence length="395" mass="44226">MELLELVEYEPTTRPFQCDWESCNKSFNRKSDLQRHYRIHTNERPYTCTTPGCGKSFIQRSALTVHIRTHTGEKPHQCQHIGCGKRFSDSSSLARHRRIHTGKRPYKCAHDGCLKSFCRKTTMVKHQRRSHQRGLHPNDMLDDCSSESDIGESPPTPNQTTMSWPEQGSMANQAMPHGHPMHRAASFADFGQQMNPYSLDHQMPQRHSVSAEAHEYHGQGHALQMVQRTASMPQQAFYVMDHNAGIATMSSNVAPGYHIPRQHVERPTLDIPYSTGGMPSLSSSPASFSPASGHSPALQDGLYTHQTPASGTYGLQDAPAVEQHGSLVPYTQHMQQPHGSQPEHEWGYHYQPSVEVTTIGQIPAFGSGVYDLYSGPKIEYDDPSMQLPSSRVETM</sequence>
<evidence type="ECO:0000256" key="2">
    <source>
        <dbReference type="ARBA" id="ARBA00022737"/>
    </source>
</evidence>
<feature type="domain" description="C2H2-type" evidence="8">
    <location>
        <begin position="16"/>
        <end position="45"/>
    </location>
</feature>
<evidence type="ECO:0000313" key="9">
    <source>
        <dbReference type="EMBL" id="QUC21930.1"/>
    </source>
</evidence>
<keyword evidence="5" id="KW-0539">Nucleus</keyword>
<evidence type="ECO:0000256" key="5">
    <source>
        <dbReference type="ARBA" id="ARBA00023242"/>
    </source>
</evidence>
<keyword evidence="4" id="KW-0862">Zinc</keyword>
<keyword evidence="3 6" id="KW-0863">Zinc-finger</keyword>
<dbReference type="GO" id="GO:0008270">
    <property type="term" value="F:zinc ion binding"/>
    <property type="evidence" value="ECO:0007669"/>
    <property type="project" value="UniProtKB-KW"/>
</dbReference>
<organism evidence="9 10">
    <name type="scientific">Ustilaginoidea virens</name>
    <name type="common">Rice false smut fungus</name>
    <name type="synonym">Villosiclava virens</name>
    <dbReference type="NCBI Taxonomy" id="1159556"/>
    <lineage>
        <taxon>Eukaryota</taxon>
        <taxon>Fungi</taxon>
        <taxon>Dikarya</taxon>
        <taxon>Ascomycota</taxon>
        <taxon>Pezizomycotina</taxon>
        <taxon>Sordariomycetes</taxon>
        <taxon>Hypocreomycetidae</taxon>
        <taxon>Hypocreales</taxon>
        <taxon>Clavicipitaceae</taxon>
        <taxon>Ustilaginoidea</taxon>
    </lineage>
</organism>